<dbReference type="SUPFAM" id="SSF57701">
    <property type="entry name" value="Zn2/Cys6 DNA-binding domain"/>
    <property type="match status" value="1"/>
</dbReference>
<evidence type="ECO:0000256" key="6">
    <source>
        <dbReference type="ARBA" id="ARBA00023242"/>
    </source>
</evidence>
<dbReference type="GO" id="GO:0003677">
    <property type="term" value="F:DNA binding"/>
    <property type="evidence" value="ECO:0007669"/>
    <property type="project" value="UniProtKB-KW"/>
</dbReference>
<evidence type="ECO:0000256" key="3">
    <source>
        <dbReference type="ARBA" id="ARBA00023015"/>
    </source>
</evidence>
<dbReference type="GO" id="GO:0008270">
    <property type="term" value="F:zinc ion binding"/>
    <property type="evidence" value="ECO:0007669"/>
    <property type="project" value="InterPro"/>
</dbReference>
<dbReference type="EMBL" id="ML732235">
    <property type="protein sequence ID" value="KAB8072979.1"/>
    <property type="molecule type" value="Genomic_DNA"/>
</dbReference>
<protein>
    <submittedName>
        <fullName evidence="9">Putative C6 transcription factor</fullName>
    </submittedName>
</protein>
<evidence type="ECO:0000256" key="4">
    <source>
        <dbReference type="ARBA" id="ARBA00023125"/>
    </source>
</evidence>
<keyword evidence="6" id="KW-0539">Nucleus</keyword>
<dbReference type="Pfam" id="PF04082">
    <property type="entry name" value="Fungal_trans"/>
    <property type="match status" value="1"/>
</dbReference>
<gene>
    <name evidence="9" type="ORF">BDV29DRAFT_142380</name>
</gene>
<evidence type="ECO:0000256" key="2">
    <source>
        <dbReference type="ARBA" id="ARBA00022723"/>
    </source>
</evidence>
<dbReference type="PROSITE" id="PS00463">
    <property type="entry name" value="ZN2_CY6_FUNGAL_1"/>
    <property type="match status" value="1"/>
</dbReference>
<dbReference type="CDD" id="cd00067">
    <property type="entry name" value="GAL4"/>
    <property type="match status" value="1"/>
</dbReference>
<evidence type="ECO:0000313" key="9">
    <source>
        <dbReference type="EMBL" id="KAB8072979.1"/>
    </source>
</evidence>
<dbReference type="InterPro" id="IPR050613">
    <property type="entry name" value="Sec_Metabolite_Reg"/>
</dbReference>
<keyword evidence="4" id="KW-0238">DNA-binding</keyword>
<dbReference type="InterPro" id="IPR001138">
    <property type="entry name" value="Zn2Cys6_DnaBD"/>
</dbReference>
<dbReference type="AlphaFoldDB" id="A0A5N5WXC5"/>
<dbReference type="GO" id="GO:0006351">
    <property type="term" value="P:DNA-templated transcription"/>
    <property type="evidence" value="ECO:0007669"/>
    <property type="project" value="InterPro"/>
</dbReference>
<dbReference type="OrthoDB" id="4898680at2759"/>
<feature type="region of interest" description="Disordered" evidence="7">
    <location>
        <begin position="60"/>
        <end position="88"/>
    </location>
</feature>
<name>A0A5N5WXC5_9EURO</name>
<comment type="subcellular location">
    <subcellularLocation>
        <location evidence="1">Nucleus</location>
    </subcellularLocation>
</comment>
<evidence type="ECO:0000256" key="7">
    <source>
        <dbReference type="SAM" id="MobiDB-lite"/>
    </source>
</evidence>
<keyword evidence="5" id="KW-0804">Transcription</keyword>
<keyword evidence="10" id="KW-1185">Reference proteome</keyword>
<dbReference type="InterPro" id="IPR007219">
    <property type="entry name" value="XnlR_reg_dom"/>
</dbReference>
<dbReference type="PANTHER" id="PTHR31001">
    <property type="entry name" value="UNCHARACTERIZED TRANSCRIPTIONAL REGULATORY PROTEIN"/>
    <property type="match status" value="1"/>
</dbReference>
<reference evidence="9 10" key="1">
    <citation type="submission" date="2019-04" db="EMBL/GenBank/DDBJ databases">
        <title>Friends and foes A comparative genomics study of 23 Aspergillus species from section Flavi.</title>
        <authorList>
            <consortium name="DOE Joint Genome Institute"/>
            <person name="Kjaerbolling I."/>
            <person name="Vesth T."/>
            <person name="Frisvad J.C."/>
            <person name="Nybo J.L."/>
            <person name="Theobald S."/>
            <person name="Kildgaard S."/>
            <person name="Isbrandt T."/>
            <person name="Kuo A."/>
            <person name="Sato A."/>
            <person name="Lyhne E.K."/>
            <person name="Kogle M.E."/>
            <person name="Wiebenga A."/>
            <person name="Kun R.S."/>
            <person name="Lubbers R.J."/>
            <person name="Makela M.R."/>
            <person name="Barry K."/>
            <person name="Chovatia M."/>
            <person name="Clum A."/>
            <person name="Daum C."/>
            <person name="Haridas S."/>
            <person name="He G."/>
            <person name="LaButti K."/>
            <person name="Lipzen A."/>
            <person name="Mondo S."/>
            <person name="Riley R."/>
            <person name="Salamov A."/>
            <person name="Simmons B.A."/>
            <person name="Magnuson J.K."/>
            <person name="Henrissat B."/>
            <person name="Mortensen U.H."/>
            <person name="Larsen T.O."/>
            <person name="Devries R.P."/>
            <person name="Grigoriev I.V."/>
            <person name="Machida M."/>
            <person name="Baker S.E."/>
            <person name="Andersen M.R."/>
        </authorList>
    </citation>
    <scope>NUCLEOTIDE SEQUENCE [LARGE SCALE GENOMIC DNA]</scope>
    <source>
        <strain evidence="9 10">CBS 151.66</strain>
    </source>
</reference>
<evidence type="ECO:0000256" key="1">
    <source>
        <dbReference type="ARBA" id="ARBA00004123"/>
    </source>
</evidence>
<evidence type="ECO:0000259" key="8">
    <source>
        <dbReference type="PROSITE" id="PS50048"/>
    </source>
</evidence>
<keyword evidence="2" id="KW-0479">Metal-binding</keyword>
<keyword evidence="3" id="KW-0805">Transcription regulation</keyword>
<evidence type="ECO:0000256" key="5">
    <source>
        <dbReference type="ARBA" id="ARBA00023163"/>
    </source>
</evidence>
<dbReference type="CDD" id="cd12148">
    <property type="entry name" value="fungal_TF_MHR"/>
    <property type="match status" value="1"/>
</dbReference>
<dbReference type="SMART" id="SM00066">
    <property type="entry name" value="GAL4"/>
    <property type="match status" value="1"/>
</dbReference>
<dbReference type="PANTHER" id="PTHR31001:SF61">
    <property type="entry name" value="ZN(II)2CYS6 TRANSCRIPTION FACTOR (EUROFUNG)"/>
    <property type="match status" value="1"/>
</dbReference>
<feature type="compositionally biased region" description="Polar residues" evidence="7">
    <location>
        <begin position="60"/>
        <end position="83"/>
    </location>
</feature>
<feature type="domain" description="Zn(2)-C6 fungal-type" evidence="8">
    <location>
        <begin position="19"/>
        <end position="51"/>
    </location>
</feature>
<dbReference type="GO" id="GO:0000981">
    <property type="term" value="F:DNA-binding transcription factor activity, RNA polymerase II-specific"/>
    <property type="evidence" value="ECO:0007669"/>
    <property type="project" value="InterPro"/>
</dbReference>
<dbReference type="Pfam" id="PF00172">
    <property type="entry name" value="Zn_clus"/>
    <property type="match status" value="1"/>
</dbReference>
<dbReference type="GO" id="GO:0009893">
    <property type="term" value="P:positive regulation of metabolic process"/>
    <property type="evidence" value="ECO:0007669"/>
    <property type="project" value="UniProtKB-ARBA"/>
</dbReference>
<dbReference type="InterPro" id="IPR036864">
    <property type="entry name" value="Zn2-C6_fun-type_DNA-bd_sf"/>
</dbReference>
<evidence type="ECO:0000313" key="10">
    <source>
        <dbReference type="Proteomes" id="UP000326565"/>
    </source>
</evidence>
<sequence length="682" mass="76788">MAEQPTRGHAVRRNGTLQSCEPCRKSKLRCDHARPICGRCIAKKITARCFYHPAPMTKGVVSNRTSPIRASRGLTSQSKSNPTLPMESTRLGANLEPTPEVPGYLGATSFSAVLTEHRHDLPFEINSSTVAGNSGRSFDPDRLKAGLELLKLIYDFPIYGTLIRKLYSRRAIVVVPTTIIETTIESIRNTFDSLDLSSDLEAQFQALVYQISQNTFRPLTTHGSMTFHEYCASFTGRNLRWEAIAIILSVSGISMMSTSDNDPNLVQAAPGSEARERLRAQIVEASSICLSLCDQTSSVNELLGFAQYNDVMLKTQHYGDQSFHAWRRLGDLSATIYAAGFHQESPQTDDCPFFLRQLRRICFASAFYADKAIATFVGRPPFINYRYCTLTPPLDLNEDVLEAGDESLTLAISNLNMEGWNSQRTSYRVSILRLRFLFSVFRDQALEIALGTCDDWDLVQKSNQIIEKARATLEAAPKFIRYDVQGKDEDEELYASSFPSLHVYLDYLYTMFILQRVLVKRTDTGQEALIDTSREVLSIIIRIGSECDASMDLNRHYSWIILYYGVPSASILTLELLHQSQGIGSHSVALPRAEIIRNLSVFLSCLSWIPRPTHGNYQACKEAEKKLSHILDQIIDPRPIQRDVFDDVTSGLDSFLDWYNPSNWDFKTDYLPATDSFTLSNN</sequence>
<dbReference type="GO" id="GO:0005634">
    <property type="term" value="C:nucleus"/>
    <property type="evidence" value="ECO:0007669"/>
    <property type="project" value="UniProtKB-SubCell"/>
</dbReference>
<proteinExistence type="predicted"/>
<dbReference type="Proteomes" id="UP000326565">
    <property type="component" value="Unassembled WGS sequence"/>
</dbReference>
<dbReference type="Gene3D" id="4.10.240.10">
    <property type="entry name" value="Zn(2)-C6 fungal-type DNA-binding domain"/>
    <property type="match status" value="1"/>
</dbReference>
<accession>A0A5N5WXC5</accession>
<dbReference type="SMART" id="SM00906">
    <property type="entry name" value="Fungal_trans"/>
    <property type="match status" value="1"/>
</dbReference>
<dbReference type="PROSITE" id="PS50048">
    <property type="entry name" value="ZN2_CY6_FUNGAL_2"/>
    <property type="match status" value="1"/>
</dbReference>
<organism evidence="9 10">
    <name type="scientific">Aspergillus leporis</name>
    <dbReference type="NCBI Taxonomy" id="41062"/>
    <lineage>
        <taxon>Eukaryota</taxon>
        <taxon>Fungi</taxon>
        <taxon>Dikarya</taxon>
        <taxon>Ascomycota</taxon>
        <taxon>Pezizomycotina</taxon>
        <taxon>Eurotiomycetes</taxon>
        <taxon>Eurotiomycetidae</taxon>
        <taxon>Eurotiales</taxon>
        <taxon>Aspergillaceae</taxon>
        <taxon>Aspergillus</taxon>
        <taxon>Aspergillus subgen. Circumdati</taxon>
    </lineage>
</organism>